<feature type="non-terminal residue" evidence="2">
    <location>
        <position position="1"/>
    </location>
</feature>
<dbReference type="Pfam" id="PF05048">
    <property type="entry name" value="NosD"/>
    <property type="match status" value="1"/>
</dbReference>
<reference evidence="2" key="1">
    <citation type="journal article" date="2014" name="Front. Microbiol.">
        <title>High frequency of phylogenetically diverse reductive dehalogenase-homologous genes in deep subseafloor sedimentary metagenomes.</title>
        <authorList>
            <person name="Kawai M."/>
            <person name="Futagami T."/>
            <person name="Toyoda A."/>
            <person name="Takaki Y."/>
            <person name="Nishi S."/>
            <person name="Hori S."/>
            <person name="Arai W."/>
            <person name="Tsubouchi T."/>
            <person name="Morono Y."/>
            <person name="Uchiyama I."/>
            <person name="Ito T."/>
            <person name="Fujiyama A."/>
            <person name="Inagaki F."/>
            <person name="Takami H."/>
        </authorList>
    </citation>
    <scope>NUCLEOTIDE SEQUENCE</scope>
    <source>
        <strain evidence="2">Expedition CK06-06</strain>
    </source>
</reference>
<evidence type="ECO:0000259" key="1">
    <source>
        <dbReference type="Pfam" id="PF05048"/>
    </source>
</evidence>
<organism evidence="2">
    <name type="scientific">marine sediment metagenome</name>
    <dbReference type="NCBI Taxonomy" id="412755"/>
    <lineage>
        <taxon>unclassified sequences</taxon>
        <taxon>metagenomes</taxon>
        <taxon>ecological metagenomes</taxon>
    </lineage>
</organism>
<comment type="caution">
    <text evidence="2">The sequence shown here is derived from an EMBL/GenBank/DDBJ whole genome shotgun (WGS) entry which is preliminary data.</text>
</comment>
<feature type="non-terminal residue" evidence="2">
    <location>
        <position position="304"/>
    </location>
</feature>
<feature type="domain" description="Periplasmic copper-binding protein NosD beta helix" evidence="1">
    <location>
        <begin position="1"/>
        <end position="41"/>
    </location>
</feature>
<evidence type="ECO:0000313" key="2">
    <source>
        <dbReference type="EMBL" id="GAI21735.1"/>
    </source>
</evidence>
<proteinExistence type="predicted"/>
<dbReference type="AlphaFoldDB" id="X1N4F0"/>
<protein>
    <recommendedName>
        <fullName evidence="1">Periplasmic copper-binding protein NosD beta helix domain-containing protein</fullName>
    </recommendedName>
</protein>
<accession>X1N4F0</accession>
<dbReference type="EMBL" id="BARV01014664">
    <property type="protein sequence ID" value="GAI21735.1"/>
    <property type="molecule type" value="Genomic_DNA"/>
</dbReference>
<name>X1N4F0_9ZZZZ</name>
<gene>
    <name evidence="2" type="ORF">S06H3_25473</name>
</gene>
<sequence length="304" mass="32948">FNNTNNAYDECNNTWNITKTLGTNIIGGPYLGGNYWSDYNGIDTDGDGLGDTNLPYKCSGGIQNGGDWLPLFIDTTPPEIMDVFAIPSSTSQGGDINITCTVTDNVEVDMVNVSIYGPVGFDPVNVSMNEGIYYYNESYTIVGVYEYFIWANDTSGNANTSITYFFVIEDTTPPEITDVVTTPSSVSQGGSVNITCTVVDNVGVDSVFVNISGPVGFDPVNTKMDERIYYYNESYTVVGTYYYFILANDTTGNSNVSITQEFYITTSDAPSIVDNSPDDAGTGDSFIVNVTCSDDDGVDSVWVE</sequence>
<dbReference type="InterPro" id="IPR007742">
    <property type="entry name" value="NosD_dom"/>
</dbReference>